<protein>
    <submittedName>
        <fullName evidence="3">Helix-turn-helix transcriptional regulator</fullName>
    </submittedName>
</protein>
<sequence>MYFDQEAFGKRLKELRNIKGMTQEELAEKLNISREHLGRIERGKYGCSIDLLIELSYTLNASTDYLLLGRNPDRDQDRKQLLQVISQLSDIARNM</sequence>
<keyword evidence="1" id="KW-0238">DNA-binding</keyword>
<proteinExistence type="predicted"/>
<keyword evidence="4" id="KW-1185">Reference proteome</keyword>
<name>A0A7X2P9M8_9FIRM</name>
<dbReference type="SMART" id="SM00530">
    <property type="entry name" value="HTH_XRE"/>
    <property type="match status" value="1"/>
</dbReference>
<dbReference type="PANTHER" id="PTHR46558">
    <property type="entry name" value="TRACRIPTIONAL REGULATORY PROTEIN-RELATED-RELATED"/>
    <property type="match status" value="1"/>
</dbReference>
<reference evidence="3 4" key="1">
    <citation type="submission" date="2019-08" db="EMBL/GenBank/DDBJ databases">
        <title>In-depth cultivation of the pig gut microbiome towards novel bacterial diversity and tailored functional studies.</title>
        <authorList>
            <person name="Wylensek D."/>
            <person name="Hitch T.C.A."/>
            <person name="Clavel T."/>
        </authorList>
    </citation>
    <scope>NUCLEOTIDE SEQUENCE [LARGE SCALE GENOMIC DNA]</scope>
    <source>
        <strain evidence="3 4">Oil+RF-744-WCA-WT-13</strain>
    </source>
</reference>
<dbReference type="SUPFAM" id="SSF47413">
    <property type="entry name" value="lambda repressor-like DNA-binding domains"/>
    <property type="match status" value="1"/>
</dbReference>
<dbReference type="GO" id="GO:0003677">
    <property type="term" value="F:DNA binding"/>
    <property type="evidence" value="ECO:0007669"/>
    <property type="project" value="UniProtKB-KW"/>
</dbReference>
<dbReference type="RefSeq" id="WP_035640437.1">
    <property type="nucleotide sequence ID" value="NZ_VUMV01000008.1"/>
</dbReference>
<dbReference type="CDD" id="cd00093">
    <property type="entry name" value="HTH_XRE"/>
    <property type="match status" value="1"/>
</dbReference>
<evidence type="ECO:0000259" key="2">
    <source>
        <dbReference type="PROSITE" id="PS50943"/>
    </source>
</evidence>
<accession>A0A7X2P9M8</accession>
<evidence type="ECO:0000313" key="4">
    <source>
        <dbReference type="Proteomes" id="UP000466864"/>
    </source>
</evidence>
<dbReference type="Pfam" id="PF01381">
    <property type="entry name" value="HTH_3"/>
    <property type="match status" value="1"/>
</dbReference>
<dbReference type="Gene3D" id="1.10.260.40">
    <property type="entry name" value="lambda repressor-like DNA-binding domains"/>
    <property type="match status" value="1"/>
</dbReference>
<dbReference type="InterPro" id="IPR001387">
    <property type="entry name" value="Cro/C1-type_HTH"/>
</dbReference>
<evidence type="ECO:0000313" key="3">
    <source>
        <dbReference type="EMBL" id="MST82773.1"/>
    </source>
</evidence>
<dbReference type="Proteomes" id="UP000466864">
    <property type="component" value="Unassembled WGS sequence"/>
</dbReference>
<dbReference type="AlphaFoldDB" id="A0A7X2P9M8"/>
<gene>
    <name evidence="3" type="ORF">FYJ60_10655</name>
</gene>
<dbReference type="PANTHER" id="PTHR46558:SF11">
    <property type="entry name" value="HTH-TYPE TRANSCRIPTIONAL REGULATOR XRE"/>
    <property type="match status" value="1"/>
</dbReference>
<dbReference type="InterPro" id="IPR010982">
    <property type="entry name" value="Lambda_DNA-bd_dom_sf"/>
</dbReference>
<evidence type="ECO:0000256" key="1">
    <source>
        <dbReference type="ARBA" id="ARBA00023125"/>
    </source>
</evidence>
<comment type="caution">
    <text evidence="3">The sequence shown here is derived from an EMBL/GenBank/DDBJ whole genome shotgun (WGS) entry which is preliminary data.</text>
</comment>
<dbReference type="EMBL" id="VUMV01000008">
    <property type="protein sequence ID" value="MST82773.1"/>
    <property type="molecule type" value="Genomic_DNA"/>
</dbReference>
<dbReference type="PROSITE" id="PS50943">
    <property type="entry name" value="HTH_CROC1"/>
    <property type="match status" value="1"/>
</dbReference>
<organism evidence="3 4">
    <name type="scientific">Bilifractor porci</name>
    <dbReference type="NCBI Taxonomy" id="2606636"/>
    <lineage>
        <taxon>Bacteria</taxon>
        <taxon>Bacillati</taxon>
        <taxon>Bacillota</taxon>
        <taxon>Clostridia</taxon>
        <taxon>Lachnospirales</taxon>
        <taxon>Lachnospiraceae</taxon>
        <taxon>Bilifractor</taxon>
    </lineage>
</organism>
<feature type="domain" description="HTH cro/C1-type" evidence="2">
    <location>
        <begin position="12"/>
        <end position="66"/>
    </location>
</feature>